<proteinExistence type="predicted"/>
<evidence type="ECO:0000313" key="1">
    <source>
        <dbReference type="EMBL" id="KKC41009.1"/>
    </source>
</evidence>
<reference evidence="1 2" key="1">
    <citation type="submission" date="2015-03" db="EMBL/GenBank/DDBJ databases">
        <authorList>
            <person name="Lepp D."/>
            <person name="Hassan Y.I."/>
            <person name="Li X.-Z."/>
            <person name="Zhou T."/>
        </authorList>
    </citation>
    <scope>NUCLEOTIDE SEQUENCE [LARGE SCALE GENOMIC DNA]</scope>
    <source>
        <strain evidence="1 2">E84</strain>
    </source>
</reference>
<protein>
    <submittedName>
        <fullName evidence="1">Uncharacterized protein</fullName>
    </submittedName>
</protein>
<organism evidence="1 2">
    <name type="scientific">Devosia epidermidihirudinis</name>
    <dbReference type="NCBI Taxonomy" id="1293439"/>
    <lineage>
        <taxon>Bacteria</taxon>
        <taxon>Pseudomonadati</taxon>
        <taxon>Pseudomonadota</taxon>
        <taxon>Alphaproteobacteria</taxon>
        <taxon>Hyphomicrobiales</taxon>
        <taxon>Devosiaceae</taxon>
        <taxon>Devosia</taxon>
    </lineage>
</organism>
<dbReference type="PATRIC" id="fig|1293439.3.peg.2838"/>
<name>A0A0F5QLU1_9HYPH</name>
<accession>A0A0F5QLU1</accession>
<sequence length="80" mass="9118">MSTVIIEKYVDGICVEELRLPAAPLRFLAGLLPAKARRELRRHGLDLEELLHDAAPASRAQWMDIEEKQVAKRIRITRGD</sequence>
<dbReference type="RefSeq" id="WP_046139991.1">
    <property type="nucleotide sequence ID" value="NZ_LANJ01000004.1"/>
</dbReference>
<dbReference type="OrthoDB" id="7951256at2"/>
<dbReference type="Proteomes" id="UP000033411">
    <property type="component" value="Unassembled WGS sequence"/>
</dbReference>
<keyword evidence="2" id="KW-1185">Reference proteome</keyword>
<dbReference type="EMBL" id="LANJ01000004">
    <property type="protein sequence ID" value="KKC41009.1"/>
    <property type="molecule type" value="Genomic_DNA"/>
</dbReference>
<gene>
    <name evidence="1" type="ORF">WH87_02355</name>
</gene>
<dbReference type="AlphaFoldDB" id="A0A0F5QLU1"/>
<evidence type="ECO:0000313" key="2">
    <source>
        <dbReference type="Proteomes" id="UP000033411"/>
    </source>
</evidence>
<comment type="caution">
    <text evidence="1">The sequence shown here is derived from an EMBL/GenBank/DDBJ whole genome shotgun (WGS) entry which is preliminary data.</text>
</comment>